<dbReference type="EMBL" id="CP120682">
    <property type="protein sequence ID" value="WKN40087.1"/>
    <property type="molecule type" value="Genomic_DNA"/>
</dbReference>
<gene>
    <name evidence="1" type="ORF">K4G66_15440</name>
</gene>
<organism evidence="1">
    <name type="scientific">Roseihalotalea indica</name>
    <dbReference type="NCBI Taxonomy" id="2867963"/>
    <lineage>
        <taxon>Bacteria</taxon>
        <taxon>Pseudomonadati</taxon>
        <taxon>Bacteroidota</taxon>
        <taxon>Cytophagia</taxon>
        <taxon>Cytophagales</taxon>
        <taxon>Catalimonadaceae</taxon>
        <taxon>Roseihalotalea</taxon>
    </lineage>
</organism>
<protein>
    <submittedName>
        <fullName evidence="1">Uncharacterized protein</fullName>
    </submittedName>
</protein>
<reference evidence="1" key="2">
    <citation type="journal article" date="2024" name="Antonie Van Leeuwenhoek">
        <title>Roseihalotalea indica gen. nov., sp. nov., a halophilic Bacteroidetes from mesopelagic Southwest Indian Ocean with higher carbohydrate metabolic potential.</title>
        <authorList>
            <person name="Chen B."/>
            <person name="Zhang M."/>
            <person name="Lin D."/>
            <person name="Ye J."/>
            <person name="Tang K."/>
        </authorList>
    </citation>
    <scope>NUCLEOTIDE SEQUENCE</scope>
    <source>
        <strain evidence="1">TK19036</strain>
    </source>
</reference>
<evidence type="ECO:0000313" key="1">
    <source>
        <dbReference type="EMBL" id="WKN40087.1"/>
    </source>
</evidence>
<reference evidence="1" key="1">
    <citation type="journal article" date="2023" name="Comput. Struct. Biotechnol. J.">
        <title>Discovery of a novel marine Bacteroidetes with a rich repertoire of carbohydrate-active enzymes.</title>
        <authorList>
            <person name="Chen B."/>
            <person name="Liu G."/>
            <person name="Chen Q."/>
            <person name="Wang H."/>
            <person name="Liu L."/>
            <person name="Tang K."/>
        </authorList>
    </citation>
    <scope>NUCLEOTIDE SEQUENCE</scope>
    <source>
        <strain evidence="1">TK19036</strain>
    </source>
</reference>
<proteinExistence type="predicted"/>
<accession>A0AA49Q0D9</accession>
<dbReference type="AlphaFoldDB" id="A0AA49Q0D9"/>
<name>A0AA49Q0D9_9BACT</name>
<sequence>MKSFKNMSRSQRILCLVASVVVGGAYSYSHQQDASINSTDNSLAGADVAQVATYTNSPAGASSSQGKVVLYDQGLQMPRGSYVLPDGWNLIQDIATDPATGQPRKNTMDITGPRGELIRALGVIQYSPMMGTEFEQSWRQAVKAGMQNELSGITIGNLKYSESLQRNKLAQKYTQIVANQGNQLKCLEAAITGARQGQTYRGLVRLIHITSVSNPKLGGVISASCVISPAEQFPQTLQINEQIDNSYEENPAFEQRIQQISQQAMQRANQQHQQRMAQRQAAFNAHQQRMQQNSQAQDASFNNYMNNAQTSYPSAWSNSGYSGQNAIVDQIHERSTFENPDTGYDISLDGQYDYNYTNGLGDYYRTNDPSFDQNSLQGDWQQTEVLSPNY</sequence>